<dbReference type="Gene3D" id="3.40.50.300">
    <property type="entry name" value="P-loop containing nucleotide triphosphate hydrolases"/>
    <property type="match status" value="1"/>
</dbReference>
<reference evidence="8 9" key="1">
    <citation type="journal article" date="2018" name="PLoS ONE">
        <title>The draft genome of Kipferlia bialata reveals reductive genome evolution in fornicate parasites.</title>
        <authorList>
            <person name="Tanifuji G."/>
            <person name="Takabayashi S."/>
            <person name="Kume K."/>
            <person name="Takagi M."/>
            <person name="Nakayama T."/>
            <person name="Kamikawa R."/>
            <person name="Inagaki Y."/>
            <person name="Hashimoto T."/>
        </authorList>
    </citation>
    <scope>NUCLEOTIDE SEQUENCE [LARGE SCALE GENOMIC DNA]</scope>
    <source>
        <strain evidence="8">NY0173</strain>
    </source>
</reference>
<evidence type="ECO:0000313" key="9">
    <source>
        <dbReference type="Proteomes" id="UP000265618"/>
    </source>
</evidence>
<keyword evidence="2 5" id="KW-0812">Transmembrane</keyword>
<sequence length="622" mass="67551">MGWGLQFQALLKKQFLTNLRNVATLVLQIVVLPVAFMYLIVYFDSIMGEMMPSIAELSSVVPHGESSDVATIPAGCVLGYTPMGMGTDAIMTTVASDLSCTMVDYADADAMNAALIADPTAFDYGVLFTSFDSEGTFDYEIQYDMSGYVCEVVDGMNMVCHDQYLSVEVPLMTAIDNAILELYGKGSITVSATREYARYSISAFSTESTFGSIFTFIALSIAQAIAATQVSREREQGHRRSLQILGMKSSAYWLSVFVVLFLVVMLESVVIIGCGYAFGIKLVSENDLSLLLITFAMNALTSCGVCYLFGALIPTSKLAGLASFVYIIVFYMIGSMSSFLFVDTVDTSVQYVLAMFPPVTLMRSLTLLANNAALKQFGLDTLSLSTAMDTDSVTPTMPIGTCWVMMLVQTVLLAVIGSYCDTVVQSGRTFLLRFRKPSMPKTSPSDTIHASVRQERQTAQAAYKAAMAVKKGDELPADLPSIIVNRLSMQFRRIPDIRHKFPAVDDVSFSVPAGAVFALLGENGAGKTTTVNCLIGNYHATEGDSLLMGKPIHEVRERVGLCPQFDVVWDMLTAREHVELFARIKGIEGKHISALSSDLLGQMGLSAVSDSRVATFSGGMRR</sequence>
<gene>
    <name evidence="8" type="ORF">KIPB_006997</name>
</gene>
<feature type="transmembrane region" description="Helical" evidence="5">
    <location>
        <begin position="290"/>
        <end position="309"/>
    </location>
</feature>
<feature type="transmembrane region" description="Helical" evidence="5">
    <location>
        <begin position="251"/>
        <end position="278"/>
    </location>
</feature>
<keyword evidence="4 5" id="KW-0472">Membrane</keyword>
<dbReference type="Pfam" id="PF00005">
    <property type="entry name" value="ABC_tran"/>
    <property type="match status" value="1"/>
</dbReference>
<dbReference type="GO" id="GO:0016020">
    <property type="term" value="C:membrane"/>
    <property type="evidence" value="ECO:0007669"/>
    <property type="project" value="UniProtKB-SubCell"/>
</dbReference>
<organism evidence="8 9">
    <name type="scientific">Kipferlia bialata</name>
    <dbReference type="NCBI Taxonomy" id="797122"/>
    <lineage>
        <taxon>Eukaryota</taxon>
        <taxon>Metamonada</taxon>
        <taxon>Carpediemonas-like organisms</taxon>
        <taxon>Kipferlia</taxon>
    </lineage>
</organism>
<dbReference type="GO" id="GO:0140359">
    <property type="term" value="F:ABC-type transporter activity"/>
    <property type="evidence" value="ECO:0007669"/>
    <property type="project" value="InterPro"/>
</dbReference>
<proteinExistence type="predicted"/>
<evidence type="ECO:0000256" key="3">
    <source>
        <dbReference type="ARBA" id="ARBA00022989"/>
    </source>
</evidence>
<dbReference type="GO" id="GO:0005524">
    <property type="term" value="F:ATP binding"/>
    <property type="evidence" value="ECO:0007669"/>
    <property type="project" value="InterPro"/>
</dbReference>
<feature type="transmembrane region" description="Helical" evidence="5">
    <location>
        <begin position="21"/>
        <end position="43"/>
    </location>
</feature>
<feature type="transmembrane region" description="Helical" evidence="5">
    <location>
        <begin position="210"/>
        <end position="230"/>
    </location>
</feature>
<evidence type="ECO:0000256" key="2">
    <source>
        <dbReference type="ARBA" id="ARBA00022692"/>
    </source>
</evidence>
<dbReference type="Pfam" id="PF12698">
    <property type="entry name" value="ABC2_membrane_3"/>
    <property type="match status" value="1"/>
</dbReference>
<feature type="non-terminal residue" evidence="8">
    <location>
        <position position="622"/>
    </location>
</feature>
<evidence type="ECO:0000259" key="7">
    <source>
        <dbReference type="Pfam" id="PF12698"/>
    </source>
</evidence>
<evidence type="ECO:0000259" key="6">
    <source>
        <dbReference type="Pfam" id="PF00005"/>
    </source>
</evidence>
<accession>A0A9K3GJN8</accession>
<evidence type="ECO:0000313" key="8">
    <source>
        <dbReference type="EMBL" id="GIQ85347.1"/>
    </source>
</evidence>
<dbReference type="InterPro" id="IPR027417">
    <property type="entry name" value="P-loop_NTPase"/>
</dbReference>
<dbReference type="InterPro" id="IPR026082">
    <property type="entry name" value="ABCA"/>
</dbReference>
<evidence type="ECO:0000256" key="5">
    <source>
        <dbReference type="SAM" id="Phobius"/>
    </source>
</evidence>
<dbReference type="AlphaFoldDB" id="A0A9K3GJN8"/>
<keyword evidence="3 5" id="KW-1133">Transmembrane helix</keyword>
<keyword evidence="9" id="KW-1185">Reference proteome</keyword>
<name>A0A9K3GJN8_9EUKA</name>
<comment type="caution">
    <text evidence="8">The sequence shown here is derived from an EMBL/GenBank/DDBJ whole genome shotgun (WGS) entry which is preliminary data.</text>
</comment>
<protein>
    <submittedName>
        <fullName evidence="8">ABC transporter A, ABCA</fullName>
    </submittedName>
</protein>
<evidence type="ECO:0000256" key="4">
    <source>
        <dbReference type="ARBA" id="ARBA00023136"/>
    </source>
</evidence>
<evidence type="ECO:0000256" key="1">
    <source>
        <dbReference type="ARBA" id="ARBA00004141"/>
    </source>
</evidence>
<dbReference type="GO" id="GO:0016887">
    <property type="term" value="F:ATP hydrolysis activity"/>
    <property type="evidence" value="ECO:0007669"/>
    <property type="project" value="InterPro"/>
</dbReference>
<feature type="transmembrane region" description="Helical" evidence="5">
    <location>
        <begin position="321"/>
        <end position="342"/>
    </location>
</feature>
<dbReference type="SUPFAM" id="SSF52540">
    <property type="entry name" value="P-loop containing nucleoside triphosphate hydrolases"/>
    <property type="match status" value="1"/>
</dbReference>
<comment type="subcellular location">
    <subcellularLocation>
        <location evidence="1">Membrane</location>
        <topology evidence="1">Multi-pass membrane protein</topology>
    </subcellularLocation>
</comment>
<dbReference type="InterPro" id="IPR003439">
    <property type="entry name" value="ABC_transporter-like_ATP-bd"/>
</dbReference>
<feature type="domain" description="ABC-2 type transporter transmembrane" evidence="7">
    <location>
        <begin position="205"/>
        <end position="418"/>
    </location>
</feature>
<feature type="domain" description="ABC transporter" evidence="6">
    <location>
        <begin position="505"/>
        <end position="622"/>
    </location>
</feature>
<dbReference type="PANTHER" id="PTHR19229">
    <property type="entry name" value="ATP-BINDING CASSETTE TRANSPORTER SUBFAMILY A ABCA"/>
    <property type="match status" value="1"/>
</dbReference>
<dbReference type="InterPro" id="IPR013525">
    <property type="entry name" value="ABC2_TM"/>
</dbReference>
<dbReference type="Proteomes" id="UP000265618">
    <property type="component" value="Unassembled WGS sequence"/>
</dbReference>
<dbReference type="EMBL" id="BDIP01001894">
    <property type="protein sequence ID" value="GIQ85347.1"/>
    <property type="molecule type" value="Genomic_DNA"/>
</dbReference>
<dbReference type="OrthoDB" id="10255969at2759"/>